<organism evidence="8 9">
    <name type="scientific">Pseudonocardia bannensis</name>
    <dbReference type="NCBI Taxonomy" id="630973"/>
    <lineage>
        <taxon>Bacteria</taxon>
        <taxon>Bacillati</taxon>
        <taxon>Actinomycetota</taxon>
        <taxon>Actinomycetes</taxon>
        <taxon>Pseudonocardiales</taxon>
        <taxon>Pseudonocardiaceae</taxon>
        <taxon>Pseudonocardia</taxon>
    </lineage>
</organism>
<dbReference type="PANTHER" id="PTHR43756">
    <property type="entry name" value="CHOLINE MONOOXYGENASE, CHLOROPLASTIC"/>
    <property type="match status" value="1"/>
</dbReference>
<reference evidence="8 9" key="1">
    <citation type="submission" date="2020-04" db="EMBL/GenBank/DDBJ databases">
        <authorList>
            <person name="Klaysubun C."/>
            <person name="Duangmal K."/>
            <person name="Lipun K."/>
        </authorList>
    </citation>
    <scope>NUCLEOTIDE SEQUENCE [LARGE SCALE GENOMIC DNA]</scope>
    <source>
        <strain evidence="8 9">DSM 45300</strain>
    </source>
</reference>
<sequence length="403" mass="45872">MTYVGERADAPEAAETYHRWSRRYPELGTGPISTERFLSQEQFDQERDRVFAKSWLNVGSTQDLGEPGAFFVRDIAILGVSLLVVQQDDGDVQAFHNVCSHRGNKLIWEPDGTCPGQFACRFHGWGYGRDGALETVPDEENFHFPDKGQLGLVPVRTQVWNGFIFVNLDATGTESLDDHLAGLGESLRDFPFHELKLSYRFDIRERANWKVALDAQNEIYHIPMLAPLHRFLGTAFASNDDGYTRLQDFEKWGPHTVYCSDVDPDYVPTPAEAAIQAACPDFSAPRLPTRAPFAFHVLFPNMVVAFLGNSMFTYNFWPIGVDETVWEIRFHYPHPRTLAERVAIEQMKSRLRDVLCEDQVGHEALQVGLRSRARPDFVLQDQEIQIRSFHKSLDERISGASHV</sequence>
<evidence type="ECO:0000256" key="3">
    <source>
        <dbReference type="ARBA" id="ARBA00022723"/>
    </source>
</evidence>
<name>A0A848DH58_9PSEU</name>
<dbReference type="Pfam" id="PF00355">
    <property type="entry name" value="Rieske"/>
    <property type="match status" value="1"/>
</dbReference>
<proteinExistence type="predicted"/>
<evidence type="ECO:0000256" key="6">
    <source>
        <dbReference type="ARBA" id="ARBA00023014"/>
    </source>
</evidence>
<evidence type="ECO:0000256" key="1">
    <source>
        <dbReference type="ARBA" id="ARBA00001962"/>
    </source>
</evidence>
<dbReference type="InterPro" id="IPR001663">
    <property type="entry name" value="Rng_hydr_dOase-A"/>
</dbReference>
<keyword evidence="4" id="KW-0560">Oxidoreductase</keyword>
<dbReference type="GO" id="GO:0005506">
    <property type="term" value="F:iron ion binding"/>
    <property type="evidence" value="ECO:0007669"/>
    <property type="project" value="InterPro"/>
</dbReference>
<accession>A0A848DH58</accession>
<evidence type="ECO:0000256" key="4">
    <source>
        <dbReference type="ARBA" id="ARBA00023002"/>
    </source>
</evidence>
<dbReference type="PANTHER" id="PTHR43756:SF5">
    <property type="entry name" value="CHOLINE MONOOXYGENASE, CHLOROPLASTIC"/>
    <property type="match status" value="1"/>
</dbReference>
<dbReference type="SUPFAM" id="SSF55961">
    <property type="entry name" value="Bet v1-like"/>
    <property type="match status" value="1"/>
</dbReference>
<dbReference type="PRINTS" id="PR00090">
    <property type="entry name" value="RNGDIOXGNASE"/>
</dbReference>
<dbReference type="GO" id="GO:0051537">
    <property type="term" value="F:2 iron, 2 sulfur cluster binding"/>
    <property type="evidence" value="ECO:0007669"/>
    <property type="project" value="UniProtKB-KW"/>
</dbReference>
<evidence type="ECO:0000313" key="8">
    <source>
        <dbReference type="EMBL" id="NMH92018.1"/>
    </source>
</evidence>
<comment type="cofactor">
    <cofactor evidence="1">
        <name>Fe cation</name>
        <dbReference type="ChEBI" id="CHEBI:24875"/>
    </cofactor>
</comment>
<dbReference type="Pfam" id="PF00848">
    <property type="entry name" value="Ring_hydroxyl_A"/>
    <property type="match status" value="1"/>
</dbReference>
<feature type="domain" description="Rieske" evidence="7">
    <location>
        <begin position="55"/>
        <end position="166"/>
    </location>
</feature>
<dbReference type="RefSeq" id="WP_169412657.1">
    <property type="nucleotide sequence ID" value="NZ_JAAXKZ010000029.1"/>
</dbReference>
<dbReference type="Gene3D" id="2.102.10.10">
    <property type="entry name" value="Rieske [2Fe-2S] iron-sulphur domain"/>
    <property type="match status" value="1"/>
</dbReference>
<gene>
    <name evidence="8" type="ORF">HF519_10630</name>
</gene>
<dbReference type="InterPro" id="IPR015879">
    <property type="entry name" value="Ring_hydroxy_dOase_asu_C_dom"/>
</dbReference>
<evidence type="ECO:0000256" key="2">
    <source>
        <dbReference type="ARBA" id="ARBA00022714"/>
    </source>
</evidence>
<dbReference type="AlphaFoldDB" id="A0A848DH58"/>
<dbReference type="InterPro" id="IPR036922">
    <property type="entry name" value="Rieske_2Fe-2S_sf"/>
</dbReference>
<keyword evidence="3" id="KW-0479">Metal-binding</keyword>
<dbReference type="SUPFAM" id="SSF50022">
    <property type="entry name" value="ISP domain"/>
    <property type="match status" value="1"/>
</dbReference>
<evidence type="ECO:0000256" key="5">
    <source>
        <dbReference type="ARBA" id="ARBA00023004"/>
    </source>
</evidence>
<dbReference type="EMBL" id="JAAXKZ010000029">
    <property type="protein sequence ID" value="NMH92018.1"/>
    <property type="molecule type" value="Genomic_DNA"/>
</dbReference>
<keyword evidence="5" id="KW-0408">Iron</keyword>
<dbReference type="GO" id="GO:0016705">
    <property type="term" value="F:oxidoreductase activity, acting on paired donors, with incorporation or reduction of molecular oxygen"/>
    <property type="evidence" value="ECO:0007669"/>
    <property type="project" value="UniProtKB-ARBA"/>
</dbReference>
<dbReference type="CDD" id="cd00680">
    <property type="entry name" value="RHO_alpha_C"/>
    <property type="match status" value="1"/>
</dbReference>
<evidence type="ECO:0000259" key="7">
    <source>
        <dbReference type="PROSITE" id="PS51296"/>
    </source>
</evidence>
<comment type="caution">
    <text evidence="8">The sequence shown here is derived from an EMBL/GenBank/DDBJ whole genome shotgun (WGS) entry which is preliminary data.</text>
</comment>
<keyword evidence="6" id="KW-0411">Iron-sulfur</keyword>
<dbReference type="InterPro" id="IPR017941">
    <property type="entry name" value="Rieske_2Fe-2S"/>
</dbReference>
<evidence type="ECO:0000313" key="9">
    <source>
        <dbReference type="Proteomes" id="UP000586918"/>
    </source>
</evidence>
<dbReference type="PROSITE" id="PS51296">
    <property type="entry name" value="RIESKE"/>
    <property type="match status" value="1"/>
</dbReference>
<keyword evidence="9" id="KW-1185">Reference proteome</keyword>
<dbReference type="CDD" id="cd03469">
    <property type="entry name" value="Rieske_RO_Alpha_N"/>
    <property type="match status" value="1"/>
</dbReference>
<dbReference type="Proteomes" id="UP000586918">
    <property type="component" value="Unassembled WGS sequence"/>
</dbReference>
<dbReference type="GO" id="GO:0004497">
    <property type="term" value="F:monooxygenase activity"/>
    <property type="evidence" value="ECO:0007669"/>
    <property type="project" value="UniProtKB-ARBA"/>
</dbReference>
<keyword evidence="2" id="KW-0001">2Fe-2S</keyword>
<dbReference type="Gene3D" id="3.90.380.10">
    <property type="entry name" value="Naphthalene 1,2-dioxygenase Alpha Subunit, Chain A, domain 1"/>
    <property type="match status" value="1"/>
</dbReference>
<protein>
    <submittedName>
        <fullName evidence="8">Rieske 2Fe-2S domain-containing protein</fullName>
    </submittedName>
</protein>